<dbReference type="InterPro" id="IPR019620">
    <property type="entry name" value="Metal-bd_prot_put"/>
</dbReference>
<evidence type="ECO:0000313" key="1">
    <source>
        <dbReference type="EMBL" id="MBC2593037.1"/>
    </source>
</evidence>
<reference evidence="1 2" key="1">
    <citation type="submission" date="2020-07" db="EMBL/GenBank/DDBJ databases">
        <authorList>
            <person name="Feng X."/>
        </authorList>
    </citation>
    <scope>NUCLEOTIDE SEQUENCE [LARGE SCALE GENOMIC DNA]</scope>
    <source>
        <strain evidence="1 2">JCM31066</strain>
    </source>
</reference>
<comment type="caution">
    <text evidence="1">The sequence shown here is derived from an EMBL/GenBank/DDBJ whole genome shotgun (WGS) entry which is preliminary data.</text>
</comment>
<keyword evidence="2" id="KW-1185">Reference proteome</keyword>
<dbReference type="AlphaFoldDB" id="A0A842HBP2"/>
<protein>
    <submittedName>
        <fullName evidence="1">YecH family protein</fullName>
    </submittedName>
</protein>
<dbReference type="NCBIfam" id="TIGR03853">
    <property type="entry name" value="matur_matur"/>
    <property type="match status" value="1"/>
</dbReference>
<name>A0A842HBP2_9BACT</name>
<dbReference type="Pfam" id="PF10678">
    <property type="entry name" value="DUF2492"/>
    <property type="match status" value="1"/>
</dbReference>
<dbReference type="EMBL" id="JACHVB010000012">
    <property type="protein sequence ID" value="MBC2593037.1"/>
    <property type="molecule type" value="Genomic_DNA"/>
</dbReference>
<proteinExistence type="predicted"/>
<dbReference type="RefSeq" id="WP_185674036.1">
    <property type="nucleotide sequence ID" value="NZ_JACHVB010000012.1"/>
</dbReference>
<evidence type="ECO:0000313" key="2">
    <source>
        <dbReference type="Proteomes" id="UP000546464"/>
    </source>
</evidence>
<gene>
    <name evidence="1" type="ORF">H5P28_02070</name>
</gene>
<sequence length="84" mass="9339">MSTPLQEEIHGHAVLQMMSESDRTFSRQSLIEAIRNTFGEQARFYICSGGGMDAEELVDTLIAKGKFQGPADAFQFNPQAMCDH</sequence>
<organism evidence="1 2">
    <name type="scientific">Ruficoccus amylovorans</name>
    <dbReference type="NCBI Taxonomy" id="1804625"/>
    <lineage>
        <taxon>Bacteria</taxon>
        <taxon>Pseudomonadati</taxon>
        <taxon>Verrucomicrobiota</taxon>
        <taxon>Opitutia</taxon>
        <taxon>Puniceicoccales</taxon>
        <taxon>Cerasicoccaceae</taxon>
        <taxon>Ruficoccus</taxon>
    </lineage>
</organism>
<dbReference type="Proteomes" id="UP000546464">
    <property type="component" value="Unassembled WGS sequence"/>
</dbReference>
<accession>A0A842HBP2</accession>